<dbReference type="NCBIfam" id="TIGR00377">
    <property type="entry name" value="ant_ant_sig"/>
    <property type="match status" value="1"/>
</dbReference>
<reference evidence="4" key="1">
    <citation type="submission" date="2020-02" db="EMBL/GenBank/DDBJ databases">
        <authorList>
            <person name="Meier V. D."/>
        </authorList>
    </citation>
    <scope>NUCLEOTIDE SEQUENCE</scope>
    <source>
        <strain evidence="4">AVDCRST_MAG42</strain>
    </source>
</reference>
<comment type="similarity">
    <text evidence="1 2">Belongs to the anti-sigma-factor antagonist family.</text>
</comment>
<dbReference type="InterPro" id="IPR002645">
    <property type="entry name" value="STAS_dom"/>
</dbReference>
<dbReference type="Pfam" id="PF01740">
    <property type="entry name" value="STAS"/>
    <property type="match status" value="1"/>
</dbReference>
<evidence type="ECO:0000259" key="3">
    <source>
        <dbReference type="PROSITE" id="PS50801"/>
    </source>
</evidence>
<proteinExistence type="inferred from homology"/>
<dbReference type="SUPFAM" id="SSF52091">
    <property type="entry name" value="SpoIIaa-like"/>
    <property type="match status" value="1"/>
</dbReference>
<accession>A0A6J4I8M6</accession>
<dbReference type="InterPro" id="IPR036513">
    <property type="entry name" value="STAS_dom_sf"/>
</dbReference>
<evidence type="ECO:0000313" key="4">
    <source>
        <dbReference type="EMBL" id="CAA9243424.1"/>
    </source>
</evidence>
<name>A0A6J4I8M6_9BACT</name>
<dbReference type="InterPro" id="IPR003658">
    <property type="entry name" value="Anti-sigma_ant"/>
</dbReference>
<gene>
    <name evidence="4" type="ORF">AVDCRST_MAG42-2145</name>
</gene>
<evidence type="ECO:0000256" key="1">
    <source>
        <dbReference type="ARBA" id="ARBA00009013"/>
    </source>
</evidence>
<dbReference type="Gene3D" id="3.30.750.24">
    <property type="entry name" value="STAS domain"/>
    <property type="match status" value="1"/>
</dbReference>
<dbReference type="PROSITE" id="PS50801">
    <property type="entry name" value="STAS"/>
    <property type="match status" value="1"/>
</dbReference>
<feature type="domain" description="STAS" evidence="3">
    <location>
        <begin position="1"/>
        <end position="110"/>
    </location>
</feature>
<dbReference type="AlphaFoldDB" id="A0A6J4I8M6"/>
<dbReference type="GO" id="GO:0043856">
    <property type="term" value="F:anti-sigma factor antagonist activity"/>
    <property type="evidence" value="ECO:0007669"/>
    <property type="project" value="InterPro"/>
</dbReference>
<sequence>MKLRESRHDQIDVFHLEGEIDLHYAPALRSIFGAKAKARCPALVADLSGVDFIDSTGIAVLIEYLRATAESGAQFCIAGPTQPVRYVFEIVQLEKAVPIFSSLDEAIARLRSGCMPPPAEPLFGSVVGGSSQVAA</sequence>
<dbReference type="CDD" id="cd07043">
    <property type="entry name" value="STAS_anti-anti-sigma_factors"/>
    <property type="match status" value="1"/>
</dbReference>
<dbReference type="PANTHER" id="PTHR33495">
    <property type="entry name" value="ANTI-SIGMA FACTOR ANTAGONIST TM_1081-RELATED-RELATED"/>
    <property type="match status" value="1"/>
</dbReference>
<dbReference type="EMBL" id="CADCTA010000068">
    <property type="protein sequence ID" value="CAA9243424.1"/>
    <property type="molecule type" value="Genomic_DNA"/>
</dbReference>
<evidence type="ECO:0000256" key="2">
    <source>
        <dbReference type="RuleBase" id="RU003749"/>
    </source>
</evidence>
<organism evidence="4">
    <name type="scientific">uncultured Chthoniobacterales bacterium</name>
    <dbReference type="NCBI Taxonomy" id="1836801"/>
    <lineage>
        <taxon>Bacteria</taxon>
        <taxon>Pseudomonadati</taxon>
        <taxon>Verrucomicrobiota</taxon>
        <taxon>Spartobacteria</taxon>
        <taxon>Chthoniobacterales</taxon>
        <taxon>environmental samples</taxon>
    </lineage>
</organism>
<protein>
    <recommendedName>
        <fullName evidence="2">Anti-sigma factor antagonist</fullName>
    </recommendedName>
</protein>
<dbReference type="PANTHER" id="PTHR33495:SF2">
    <property type="entry name" value="ANTI-SIGMA FACTOR ANTAGONIST TM_1081-RELATED"/>
    <property type="match status" value="1"/>
</dbReference>